<dbReference type="GeneID" id="25039390"/>
<keyword evidence="2" id="KW-1185">Reference proteome</keyword>
<gene>
    <name evidence="1" type="ORF">SPOG_05566</name>
</gene>
<name>S9XAS4_SCHCR</name>
<dbReference type="RefSeq" id="XP_013022106.1">
    <property type="nucleotide sequence ID" value="XM_013166652.1"/>
</dbReference>
<evidence type="ECO:0000313" key="2">
    <source>
        <dbReference type="Proteomes" id="UP000015464"/>
    </source>
</evidence>
<proteinExistence type="predicted"/>
<organism evidence="1 2">
    <name type="scientific">Schizosaccharomyces cryophilus (strain OY26 / ATCC MYA-4695 / CBS 11777 / NBRC 106824 / NRRL Y48691)</name>
    <name type="common">Fission yeast</name>
    <dbReference type="NCBI Taxonomy" id="653667"/>
    <lineage>
        <taxon>Eukaryota</taxon>
        <taxon>Fungi</taxon>
        <taxon>Dikarya</taxon>
        <taxon>Ascomycota</taxon>
        <taxon>Taphrinomycotina</taxon>
        <taxon>Schizosaccharomycetes</taxon>
        <taxon>Schizosaccharomycetales</taxon>
        <taxon>Schizosaccharomycetaceae</taxon>
        <taxon>Schizosaccharomyces</taxon>
    </lineage>
</organism>
<reference evidence="1 2" key="1">
    <citation type="journal article" date="2011" name="Science">
        <title>Comparative functional genomics of the fission yeasts.</title>
        <authorList>
            <person name="Rhind N."/>
            <person name="Chen Z."/>
            <person name="Yassour M."/>
            <person name="Thompson D.A."/>
            <person name="Haas B.J."/>
            <person name="Habib N."/>
            <person name="Wapinski I."/>
            <person name="Roy S."/>
            <person name="Lin M.F."/>
            <person name="Heiman D.I."/>
            <person name="Young S.K."/>
            <person name="Furuya K."/>
            <person name="Guo Y."/>
            <person name="Pidoux A."/>
            <person name="Chen H.M."/>
            <person name="Robbertse B."/>
            <person name="Goldberg J.M."/>
            <person name="Aoki K."/>
            <person name="Bayne E.H."/>
            <person name="Berlin A.M."/>
            <person name="Desjardins C.A."/>
            <person name="Dobbs E."/>
            <person name="Dukaj L."/>
            <person name="Fan L."/>
            <person name="FitzGerald M.G."/>
            <person name="French C."/>
            <person name="Gujja S."/>
            <person name="Hansen K."/>
            <person name="Keifenheim D."/>
            <person name="Levin J.Z."/>
            <person name="Mosher R.A."/>
            <person name="Mueller C.A."/>
            <person name="Pfiffner J."/>
            <person name="Priest M."/>
            <person name="Russ C."/>
            <person name="Smialowska A."/>
            <person name="Swoboda P."/>
            <person name="Sykes S.M."/>
            <person name="Vaughn M."/>
            <person name="Vengrova S."/>
            <person name="Yoder R."/>
            <person name="Zeng Q."/>
            <person name="Allshire R."/>
            <person name="Baulcombe D."/>
            <person name="Birren B.W."/>
            <person name="Brown W."/>
            <person name="Ekwall K."/>
            <person name="Kellis M."/>
            <person name="Leatherwood J."/>
            <person name="Levin H."/>
            <person name="Margalit H."/>
            <person name="Martienssen R."/>
            <person name="Nieduszynski C.A."/>
            <person name="Spatafora J.W."/>
            <person name="Friedman N."/>
            <person name="Dalgaard J.Z."/>
            <person name="Baumann P."/>
            <person name="Niki H."/>
            <person name="Regev A."/>
            <person name="Nusbaum C."/>
        </authorList>
    </citation>
    <scope>NUCLEOTIDE SEQUENCE [LARGE SCALE GENOMIC DNA]</scope>
    <source>
        <strain evidence="2">OY26 / ATCC MYA-4695 / CBS 11777 / NBRC 106824 / NRRL Y48691</strain>
    </source>
</reference>
<dbReference type="HOGENOM" id="CLU_2623384_0_0_1"/>
<sequence length="78" mass="9085">MLTRGSNELNAKPRLKSILFQQSQQRIMEKSRQFSFLAKKRFYNYGFAVCLCNLSTIQITPTECAPLNVFVYCKPFLL</sequence>
<accession>S9XAS4</accession>
<protein>
    <submittedName>
        <fullName evidence="1">Uncharacterized protein</fullName>
    </submittedName>
</protein>
<dbReference type="EMBL" id="KE546988">
    <property type="protein sequence ID" value="EPY54257.1"/>
    <property type="molecule type" value="Genomic_DNA"/>
</dbReference>
<evidence type="ECO:0000313" key="1">
    <source>
        <dbReference type="EMBL" id="EPY54257.1"/>
    </source>
</evidence>
<dbReference type="Proteomes" id="UP000015464">
    <property type="component" value="Unassembled WGS sequence"/>
</dbReference>
<dbReference type="AlphaFoldDB" id="S9XAS4"/>